<name>A0ABP8UWI6_9ACTN</name>
<dbReference type="InterPro" id="IPR018114">
    <property type="entry name" value="TRYPSIN_HIS"/>
</dbReference>
<dbReference type="Gene3D" id="3.30.300.50">
    <property type="match status" value="1"/>
</dbReference>
<keyword evidence="6" id="KW-0865">Zymogen</keyword>
<dbReference type="InterPro" id="IPR001316">
    <property type="entry name" value="Pept_S1A_streptogrisin"/>
</dbReference>
<comment type="caution">
    <text evidence="11">The sequence shown here is derived from an EMBL/GenBank/DDBJ whole genome shotgun (WGS) entry which is preliminary data.</text>
</comment>
<protein>
    <submittedName>
        <fullName evidence="11">S1 family peptidase</fullName>
    </submittedName>
</protein>
<keyword evidence="12" id="KW-1185">Reference proteome</keyword>
<dbReference type="InterPro" id="IPR043504">
    <property type="entry name" value="Peptidase_S1_PA_chymotrypsin"/>
</dbReference>
<evidence type="ECO:0000256" key="6">
    <source>
        <dbReference type="ARBA" id="ARBA00023145"/>
    </source>
</evidence>
<evidence type="ECO:0000256" key="4">
    <source>
        <dbReference type="ARBA" id="ARBA00022801"/>
    </source>
</evidence>
<keyword evidence="5" id="KW-0720">Serine protease</keyword>
<evidence type="ECO:0000256" key="7">
    <source>
        <dbReference type="ARBA" id="ARBA00023157"/>
    </source>
</evidence>
<dbReference type="InterPro" id="IPR004236">
    <property type="entry name" value="Pept_S1_alpha_lytic"/>
</dbReference>
<evidence type="ECO:0000256" key="2">
    <source>
        <dbReference type="ARBA" id="ARBA00022670"/>
    </source>
</evidence>
<evidence type="ECO:0000256" key="3">
    <source>
        <dbReference type="ARBA" id="ARBA00022729"/>
    </source>
</evidence>
<gene>
    <name evidence="11" type="ORF">GCM10023196_106120</name>
</gene>
<organism evidence="11 12">
    <name type="scientific">Actinoallomurus vinaceus</name>
    <dbReference type="NCBI Taxonomy" id="1080074"/>
    <lineage>
        <taxon>Bacteria</taxon>
        <taxon>Bacillati</taxon>
        <taxon>Actinomycetota</taxon>
        <taxon>Actinomycetes</taxon>
        <taxon>Streptosporangiales</taxon>
        <taxon>Thermomonosporaceae</taxon>
        <taxon>Actinoallomurus</taxon>
    </lineage>
</organism>
<keyword evidence="3 8" id="KW-0732">Signal</keyword>
<dbReference type="EMBL" id="BAABHK010000033">
    <property type="protein sequence ID" value="GAA4640481.1"/>
    <property type="molecule type" value="Genomic_DNA"/>
</dbReference>
<proteinExistence type="inferred from homology"/>
<dbReference type="Gene3D" id="2.40.10.10">
    <property type="entry name" value="Trypsin-like serine proteases"/>
    <property type="match status" value="2"/>
</dbReference>
<dbReference type="Pfam" id="PF00089">
    <property type="entry name" value="Trypsin"/>
    <property type="match status" value="1"/>
</dbReference>
<evidence type="ECO:0000256" key="8">
    <source>
        <dbReference type="SAM" id="SignalP"/>
    </source>
</evidence>
<dbReference type="PRINTS" id="PR00861">
    <property type="entry name" value="ALYTICPTASE"/>
</dbReference>
<evidence type="ECO:0000313" key="12">
    <source>
        <dbReference type="Proteomes" id="UP001501442"/>
    </source>
</evidence>
<dbReference type="RefSeq" id="WP_345444258.1">
    <property type="nucleotide sequence ID" value="NZ_BAABHK010000033.1"/>
</dbReference>
<dbReference type="Proteomes" id="UP001501442">
    <property type="component" value="Unassembled WGS sequence"/>
</dbReference>
<evidence type="ECO:0000313" key="11">
    <source>
        <dbReference type="EMBL" id="GAA4640481.1"/>
    </source>
</evidence>
<keyword evidence="2" id="KW-0645">Protease</keyword>
<dbReference type="PROSITE" id="PS00134">
    <property type="entry name" value="TRYPSIN_HIS"/>
    <property type="match status" value="1"/>
</dbReference>
<keyword evidence="7" id="KW-1015">Disulfide bond</keyword>
<evidence type="ECO:0000259" key="10">
    <source>
        <dbReference type="Pfam" id="PF02983"/>
    </source>
</evidence>
<sequence>MLKIASFSCAVAMAVTAAFAAVTPSAQAAASPSPKPAAPAGRQHLANLATTLARQLGDKRSAGSYFDKATGRLIVTVTDNSAAQSVRATGATPRMVARSHADLTRATAELDRSARIPGTAWAIDPATDQVVISADKSVTGSKLTKLNSVAGKLGAAARIVPLNGKLSTLDGPTMLDGTAIYAGAAGGTARCSLGFNVFNGARHFFITAGHCTHLSSTWFANQGLTSRLGSNSGHANVFGAGGDYGVVEYDTAGIHVWGTVAGTRQFISGSGDAFVGEAVQRSGSTTGVRGGTVTATNVTVTYGSGETVNGLTQTTACAEPGDSGGPFYDGGTGLGMLSGGSGNCSVGGTTFFQPVTPILRDFAFTLWDRPQP</sequence>
<feature type="domain" description="Peptidase S1" evidence="9">
    <location>
        <begin position="203"/>
        <end position="358"/>
    </location>
</feature>
<dbReference type="InterPro" id="IPR035070">
    <property type="entry name" value="Streptogrisin_prodomain"/>
</dbReference>
<dbReference type="SUPFAM" id="SSF50494">
    <property type="entry name" value="Trypsin-like serine proteases"/>
    <property type="match status" value="1"/>
</dbReference>
<dbReference type="InterPro" id="IPR033116">
    <property type="entry name" value="TRYPSIN_SER"/>
</dbReference>
<evidence type="ECO:0000256" key="5">
    <source>
        <dbReference type="ARBA" id="ARBA00022825"/>
    </source>
</evidence>
<accession>A0ABP8UWI6</accession>
<dbReference type="Pfam" id="PF02983">
    <property type="entry name" value="Pro_Al_protease"/>
    <property type="match status" value="1"/>
</dbReference>
<dbReference type="PROSITE" id="PS00135">
    <property type="entry name" value="TRYPSIN_SER"/>
    <property type="match status" value="1"/>
</dbReference>
<feature type="domain" description="Peptidase S1A alpha-lytic prodomain" evidence="10">
    <location>
        <begin position="98"/>
        <end position="153"/>
    </location>
</feature>
<feature type="signal peptide" evidence="8">
    <location>
        <begin position="1"/>
        <end position="20"/>
    </location>
</feature>
<dbReference type="InterPro" id="IPR001254">
    <property type="entry name" value="Trypsin_dom"/>
</dbReference>
<dbReference type="PIRSF" id="PIRSF001134">
    <property type="entry name" value="Streptogrisin"/>
    <property type="match status" value="1"/>
</dbReference>
<keyword evidence="4" id="KW-0378">Hydrolase</keyword>
<evidence type="ECO:0000256" key="1">
    <source>
        <dbReference type="ARBA" id="ARBA00007664"/>
    </source>
</evidence>
<feature type="chain" id="PRO_5046652216" evidence="8">
    <location>
        <begin position="21"/>
        <end position="372"/>
    </location>
</feature>
<dbReference type="InterPro" id="IPR009003">
    <property type="entry name" value="Peptidase_S1_PA"/>
</dbReference>
<reference evidence="12" key="1">
    <citation type="journal article" date="2019" name="Int. J. Syst. Evol. Microbiol.">
        <title>The Global Catalogue of Microorganisms (GCM) 10K type strain sequencing project: providing services to taxonomists for standard genome sequencing and annotation.</title>
        <authorList>
            <consortium name="The Broad Institute Genomics Platform"/>
            <consortium name="The Broad Institute Genome Sequencing Center for Infectious Disease"/>
            <person name="Wu L."/>
            <person name="Ma J."/>
        </authorList>
    </citation>
    <scope>NUCLEOTIDE SEQUENCE [LARGE SCALE GENOMIC DNA]</scope>
    <source>
        <strain evidence="12">JCM 17939</strain>
    </source>
</reference>
<evidence type="ECO:0000259" key="9">
    <source>
        <dbReference type="Pfam" id="PF00089"/>
    </source>
</evidence>
<dbReference type="CDD" id="cd21112">
    <property type="entry name" value="alphaLP-like"/>
    <property type="match status" value="1"/>
</dbReference>
<comment type="similarity">
    <text evidence="1">Belongs to the peptidase S1 family.</text>
</comment>